<feature type="transmembrane region" description="Helical" evidence="7">
    <location>
        <begin position="72"/>
        <end position="101"/>
    </location>
</feature>
<proteinExistence type="predicted"/>
<evidence type="ECO:0000256" key="4">
    <source>
        <dbReference type="ARBA" id="ARBA00023136"/>
    </source>
</evidence>
<keyword evidence="2 7" id="KW-0812">Transmembrane</keyword>
<evidence type="ECO:0000256" key="2">
    <source>
        <dbReference type="ARBA" id="ARBA00022692"/>
    </source>
</evidence>
<accession>A0ABR1GWR6</accession>
<dbReference type="InterPro" id="IPR036259">
    <property type="entry name" value="MFS_trans_sf"/>
</dbReference>
<feature type="transmembrane region" description="Helical" evidence="7">
    <location>
        <begin position="359"/>
        <end position="380"/>
    </location>
</feature>
<keyword evidence="9" id="KW-1185">Reference proteome</keyword>
<dbReference type="InterPro" id="IPR011701">
    <property type="entry name" value="MFS"/>
</dbReference>
<feature type="compositionally biased region" description="Basic and acidic residues" evidence="6">
    <location>
        <begin position="21"/>
        <end position="34"/>
    </location>
</feature>
<comment type="subcellular location">
    <subcellularLocation>
        <location evidence="1">Membrane</location>
        <topology evidence="1">Multi-pass membrane protein</topology>
    </subcellularLocation>
</comment>
<evidence type="ECO:0008006" key="10">
    <source>
        <dbReference type="Google" id="ProtNLM"/>
    </source>
</evidence>
<dbReference type="PANTHER" id="PTHR23502">
    <property type="entry name" value="MAJOR FACILITATOR SUPERFAMILY"/>
    <property type="match status" value="1"/>
</dbReference>
<feature type="transmembrane region" description="Helical" evidence="7">
    <location>
        <begin position="401"/>
        <end position="421"/>
    </location>
</feature>
<feature type="transmembrane region" description="Helical" evidence="7">
    <location>
        <begin position="318"/>
        <end position="339"/>
    </location>
</feature>
<keyword evidence="4 7" id="KW-0472">Membrane</keyword>
<evidence type="ECO:0000256" key="6">
    <source>
        <dbReference type="SAM" id="MobiDB-lite"/>
    </source>
</evidence>
<evidence type="ECO:0000256" key="3">
    <source>
        <dbReference type="ARBA" id="ARBA00022989"/>
    </source>
</evidence>
<keyword evidence="5" id="KW-0325">Glycoprotein</keyword>
<dbReference type="EMBL" id="JAZAVJ010000134">
    <property type="protein sequence ID" value="KAK7413277.1"/>
    <property type="molecule type" value="Genomic_DNA"/>
</dbReference>
<dbReference type="Pfam" id="PF07690">
    <property type="entry name" value="MFS_1"/>
    <property type="match status" value="1"/>
</dbReference>
<evidence type="ECO:0000256" key="1">
    <source>
        <dbReference type="ARBA" id="ARBA00004141"/>
    </source>
</evidence>
<evidence type="ECO:0000313" key="9">
    <source>
        <dbReference type="Proteomes" id="UP001498476"/>
    </source>
</evidence>
<protein>
    <recommendedName>
        <fullName evidence="10">Major facilitator superfamily (MFS) profile domain-containing protein</fullName>
    </recommendedName>
</protein>
<gene>
    <name evidence="8" type="ORF">QQX98_007865</name>
</gene>
<feature type="transmembrane region" description="Helical" evidence="7">
    <location>
        <begin position="465"/>
        <end position="486"/>
    </location>
</feature>
<feature type="transmembrane region" description="Helical" evidence="7">
    <location>
        <begin position="441"/>
        <end position="458"/>
    </location>
</feature>
<reference evidence="8 9" key="1">
    <citation type="journal article" date="2025" name="Microbiol. Resour. Announc.">
        <title>Draft genome sequences for Neonectria magnoliae and Neonectria punicea, canker pathogens of Liriodendron tulipifera and Acer saccharum in West Virginia.</title>
        <authorList>
            <person name="Petronek H.M."/>
            <person name="Kasson M.T."/>
            <person name="Metheny A.M."/>
            <person name="Stauder C.M."/>
            <person name="Lovett B."/>
            <person name="Lynch S.C."/>
            <person name="Garnas J.R."/>
            <person name="Kasson L.R."/>
            <person name="Stajich J.E."/>
        </authorList>
    </citation>
    <scope>NUCLEOTIDE SEQUENCE [LARGE SCALE GENOMIC DNA]</scope>
    <source>
        <strain evidence="8 9">NRRL 64653</strain>
    </source>
</reference>
<feature type="transmembrane region" description="Helical" evidence="7">
    <location>
        <begin position="185"/>
        <end position="208"/>
    </location>
</feature>
<keyword evidence="3 7" id="KW-1133">Transmembrane helix</keyword>
<comment type="caution">
    <text evidence="8">The sequence shown here is derived from an EMBL/GenBank/DDBJ whole genome shotgun (WGS) entry which is preliminary data.</text>
</comment>
<evidence type="ECO:0000313" key="8">
    <source>
        <dbReference type="EMBL" id="KAK7413277.1"/>
    </source>
</evidence>
<name>A0ABR1GWR6_9HYPO</name>
<dbReference type="PANTHER" id="PTHR23502:SF164">
    <property type="entry name" value="MAJOR FACILITATOR SUPERFAMILY (MFS) PROFILE DOMAIN-CONTAINING PROTEIN"/>
    <property type="match status" value="1"/>
</dbReference>
<sequence>MNSQLKNSESDAVDEQVEEVAQGHEHEHEHEHGYPHHTPGTVRLFDDKTVVLIPTPSPDPKDPLNLPQWHKYLIILLLGLYSSISVLGTSGLGAVFTFVLAEYPSEEATKATQLLTYPTLFMGIGNLVSMPLSVAVGRRPCACATTLDSHIAARNFFSLAAGQSEALAPLIVQEIHFLHERGAKVAWFVAIQVIGTAALFVATTYLVPQWGIKWWYGIMTIINGVVLILSYFCVVETRFDRPNDAIEGEVHVKLDEEGRLRDKTHALEKIYKVTTAQTHVLEPEKYGPRTWRHDLTLFHFKPDWSSLLRFYKETGQSLLVPSMLWLMLLNGAFLGVYVYQVSTFAQILMGPPYNWKSEWLGFVQMAQILDCAVMLPLLGYGSDRIVKVMSRLRNGVFEPEYRIISLIVPAIAMVLSCVLFGRAGAHPEDWSWATIAVSYNLGYFAFLGANTVGITYAVDSFPHKAGPLLLIICAGRGFISFGLSYSTVPFIELIGYDGAMNILAIICGVLSGLGIIVYIFGKGMRSLAQRWFWKEE</sequence>
<dbReference type="Proteomes" id="UP001498476">
    <property type="component" value="Unassembled WGS sequence"/>
</dbReference>
<feature type="region of interest" description="Disordered" evidence="6">
    <location>
        <begin position="1"/>
        <end position="40"/>
    </location>
</feature>
<feature type="transmembrane region" description="Helical" evidence="7">
    <location>
        <begin position="498"/>
        <end position="520"/>
    </location>
</feature>
<dbReference type="Gene3D" id="1.20.1250.20">
    <property type="entry name" value="MFS general substrate transporter like domains"/>
    <property type="match status" value="1"/>
</dbReference>
<dbReference type="SUPFAM" id="SSF103473">
    <property type="entry name" value="MFS general substrate transporter"/>
    <property type="match status" value="1"/>
</dbReference>
<feature type="transmembrane region" description="Helical" evidence="7">
    <location>
        <begin position="214"/>
        <end position="234"/>
    </location>
</feature>
<evidence type="ECO:0000256" key="7">
    <source>
        <dbReference type="SAM" id="Phobius"/>
    </source>
</evidence>
<evidence type="ECO:0000256" key="5">
    <source>
        <dbReference type="ARBA" id="ARBA00023180"/>
    </source>
</evidence>
<organism evidence="8 9">
    <name type="scientific">Neonectria punicea</name>
    <dbReference type="NCBI Taxonomy" id="979145"/>
    <lineage>
        <taxon>Eukaryota</taxon>
        <taxon>Fungi</taxon>
        <taxon>Dikarya</taxon>
        <taxon>Ascomycota</taxon>
        <taxon>Pezizomycotina</taxon>
        <taxon>Sordariomycetes</taxon>
        <taxon>Hypocreomycetidae</taxon>
        <taxon>Hypocreales</taxon>
        <taxon>Nectriaceae</taxon>
        <taxon>Neonectria</taxon>
    </lineage>
</organism>